<dbReference type="InParanoid" id="A0A2K1L0R2"/>
<dbReference type="EMBL" id="ABEU02000002">
    <property type="protein sequence ID" value="PNR59613.1"/>
    <property type="molecule type" value="Genomic_DNA"/>
</dbReference>
<organism evidence="2">
    <name type="scientific">Physcomitrium patens</name>
    <name type="common">Spreading-leaved earth moss</name>
    <name type="synonym">Physcomitrella patens</name>
    <dbReference type="NCBI Taxonomy" id="3218"/>
    <lineage>
        <taxon>Eukaryota</taxon>
        <taxon>Viridiplantae</taxon>
        <taxon>Streptophyta</taxon>
        <taxon>Embryophyta</taxon>
        <taxon>Bryophyta</taxon>
        <taxon>Bryophytina</taxon>
        <taxon>Bryopsida</taxon>
        <taxon>Funariidae</taxon>
        <taxon>Funariales</taxon>
        <taxon>Funariaceae</taxon>
        <taxon>Physcomitrium</taxon>
    </lineage>
</organism>
<evidence type="ECO:0000313" key="3">
    <source>
        <dbReference type="EnsemblPlants" id="Pp3c2_8890V3.1"/>
    </source>
</evidence>
<dbReference type="Gramene" id="Pp3c2_8890V3.1">
    <property type="protein sequence ID" value="Pp3c2_8890V3.1"/>
    <property type="gene ID" value="Pp3c2_8890"/>
</dbReference>
<sequence length="86" mass="9036">MGDDKNGVRASRDGQMCIIFLPSLGVYSSILLSSSRNSPPGLPPPSLSSSSPRLPAPPPSFPTLFFASPAPPYIYCHHIPACACPP</sequence>
<gene>
    <name evidence="2" type="ORF">PHYPA_002405</name>
</gene>
<dbReference type="EnsemblPlants" id="Pp3c2_8890V3.1">
    <property type="protein sequence ID" value="Pp3c2_8890V3.1"/>
    <property type="gene ID" value="Pp3c2_8890"/>
</dbReference>
<reference evidence="2 4" key="2">
    <citation type="journal article" date="2018" name="Plant J.">
        <title>The Physcomitrella patens chromosome-scale assembly reveals moss genome structure and evolution.</title>
        <authorList>
            <person name="Lang D."/>
            <person name="Ullrich K.K."/>
            <person name="Murat F."/>
            <person name="Fuchs J."/>
            <person name="Jenkins J."/>
            <person name="Haas F.B."/>
            <person name="Piednoel M."/>
            <person name="Gundlach H."/>
            <person name="Van Bel M."/>
            <person name="Meyberg R."/>
            <person name="Vives C."/>
            <person name="Morata J."/>
            <person name="Symeonidi A."/>
            <person name="Hiss M."/>
            <person name="Muchero W."/>
            <person name="Kamisugi Y."/>
            <person name="Saleh O."/>
            <person name="Blanc G."/>
            <person name="Decker E.L."/>
            <person name="van Gessel N."/>
            <person name="Grimwood J."/>
            <person name="Hayes R.D."/>
            <person name="Graham S.W."/>
            <person name="Gunter L.E."/>
            <person name="McDaniel S.F."/>
            <person name="Hoernstein S.N.W."/>
            <person name="Larsson A."/>
            <person name="Li F.W."/>
            <person name="Perroud P.F."/>
            <person name="Phillips J."/>
            <person name="Ranjan P."/>
            <person name="Rokshar D.S."/>
            <person name="Rothfels C.J."/>
            <person name="Schneider L."/>
            <person name="Shu S."/>
            <person name="Stevenson D.W."/>
            <person name="Thummler F."/>
            <person name="Tillich M."/>
            <person name="Villarreal Aguilar J.C."/>
            <person name="Widiez T."/>
            <person name="Wong G.K."/>
            <person name="Wymore A."/>
            <person name="Zhang Y."/>
            <person name="Zimmer A.D."/>
            <person name="Quatrano R.S."/>
            <person name="Mayer K.F.X."/>
            <person name="Goodstein D."/>
            <person name="Casacuberta J.M."/>
            <person name="Vandepoele K."/>
            <person name="Reski R."/>
            <person name="Cuming A.C."/>
            <person name="Tuskan G.A."/>
            <person name="Maumus F."/>
            <person name="Salse J."/>
            <person name="Schmutz J."/>
            <person name="Rensing S.A."/>
        </authorList>
    </citation>
    <scope>NUCLEOTIDE SEQUENCE [LARGE SCALE GENOMIC DNA]</scope>
    <source>
        <strain evidence="3 4">cv. Gransden 2004</strain>
    </source>
</reference>
<dbReference type="AlphaFoldDB" id="A0A2K1L0R2"/>
<evidence type="ECO:0000313" key="2">
    <source>
        <dbReference type="EMBL" id="PNR59613.1"/>
    </source>
</evidence>
<reference evidence="2 4" key="1">
    <citation type="journal article" date="2008" name="Science">
        <title>The Physcomitrella genome reveals evolutionary insights into the conquest of land by plants.</title>
        <authorList>
            <person name="Rensing S."/>
            <person name="Lang D."/>
            <person name="Zimmer A."/>
            <person name="Terry A."/>
            <person name="Salamov A."/>
            <person name="Shapiro H."/>
            <person name="Nishiyama T."/>
            <person name="Perroud P.-F."/>
            <person name="Lindquist E."/>
            <person name="Kamisugi Y."/>
            <person name="Tanahashi T."/>
            <person name="Sakakibara K."/>
            <person name="Fujita T."/>
            <person name="Oishi K."/>
            <person name="Shin-I T."/>
            <person name="Kuroki Y."/>
            <person name="Toyoda A."/>
            <person name="Suzuki Y."/>
            <person name="Hashimoto A."/>
            <person name="Yamaguchi K."/>
            <person name="Sugano A."/>
            <person name="Kohara Y."/>
            <person name="Fujiyama A."/>
            <person name="Anterola A."/>
            <person name="Aoki S."/>
            <person name="Ashton N."/>
            <person name="Barbazuk W.B."/>
            <person name="Barker E."/>
            <person name="Bennetzen J."/>
            <person name="Bezanilla M."/>
            <person name="Blankenship R."/>
            <person name="Cho S.H."/>
            <person name="Dutcher S."/>
            <person name="Estelle M."/>
            <person name="Fawcett J.A."/>
            <person name="Gundlach H."/>
            <person name="Hanada K."/>
            <person name="Heyl A."/>
            <person name="Hicks K.A."/>
            <person name="Hugh J."/>
            <person name="Lohr M."/>
            <person name="Mayer K."/>
            <person name="Melkozernov A."/>
            <person name="Murata T."/>
            <person name="Nelson D."/>
            <person name="Pils B."/>
            <person name="Prigge M."/>
            <person name="Reiss B."/>
            <person name="Renner T."/>
            <person name="Rombauts S."/>
            <person name="Rushton P."/>
            <person name="Sanderfoot A."/>
            <person name="Schween G."/>
            <person name="Shiu S.-H."/>
            <person name="Stueber K."/>
            <person name="Theodoulou F.L."/>
            <person name="Tu H."/>
            <person name="Van de Peer Y."/>
            <person name="Verrier P.J."/>
            <person name="Waters E."/>
            <person name="Wood A."/>
            <person name="Yang L."/>
            <person name="Cove D."/>
            <person name="Cuming A."/>
            <person name="Hasebe M."/>
            <person name="Lucas S."/>
            <person name="Mishler D.B."/>
            <person name="Reski R."/>
            <person name="Grigoriev I."/>
            <person name="Quatrano R.S."/>
            <person name="Boore J.L."/>
        </authorList>
    </citation>
    <scope>NUCLEOTIDE SEQUENCE [LARGE SCALE GENOMIC DNA]</scope>
    <source>
        <strain evidence="3 4">cv. Gransden 2004</strain>
    </source>
</reference>
<evidence type="ECO:0000256" key="1">
    <source>
        <dbReference type="SAM" id="MobiDB-lite"/>
    </source>
</evidence>
<dbReference type="EnsemblPlants" id="Pp3c2_8890V3.2">
    <property type="protein sequence ID" value="Pp3c2_8890V3.2"/>
    <property type="gene ID" value="Pp3c2_8890"/>
</dbReference>
<evidence type="ECO:0000313" key="4">
    <source>
        <dbReference type="Proteomes" id="UP000006727"/>
    </source>
</evidence>
<feature type="region of interest" description="Disordered" evidence="1">
    <location>
        <begin position="34"/>
        <end position="55"/>
    </location>
</feature>
<name>A0A2K1L0R2_PHYPA</name>
<reference evidence="3" key="3">
    <citation type="submission" date="2020-12" db="UniProtKB">
        <authorList>
            <consortium name="EnsemblPlants"/>
        </authorList>
    </citation>
    <scope>IDENTIFICATION</scope>
</reference>
<keyword evidence="4" id="KW-1185">Reference proteome</keyword>
<proteinExistence type="predicted"/>
<accession>A0A2K1L0R2</accession>
<dbReference type="Gramene" id="Pp3c2_8890V3.2">
    <property type="protein sequence ID" value="Pp3c2_8890V3.2"/>
    <property type="gene ID" value="Pp3c2_8890"/>
</dbReference>
<protein>
    <submittedName>
        <fullName evidence="2 3">Uncharacterized protein</fullName>
    </submittedName>
</protein>
<dbReference type="Proteomes" id="UP000006727">
    <property type="component" value="Chromosome 2"/>
</dbReference>